<keyword evidence="2" id="KW-1185">Reference proteome</keyword>
<dbReference type="OrthoDB" id="3267945at2"/>
<accession>A0A229VW87</accession>
<evidence type="ECO:0008006" key="3">
    <source>
        <dbReference type="Google" id="ProtNLM"/>
    </source>
</evidence>
<dbReference type="Proteomes" id="UP000215433">
    <property type="component" value="Unassembled WGS sequence"/>
</dbReference>
<evidence type="ECO:0000313" key="1">
    <source>
        <dbReference type="EMBL" id="OXM99880.1"/>
    </source>
</evidence>
<dbReference type="AlphaFoldDB" id="A0A229VW87"/>
<reference evidence="1 2" key="1">
    <citation type="submission" date="2017-05" db="EMBL/GenBank/DDBJ databases">
        <title>Bifidobacterium vansinderenii sp. nov.</title>
        <authorList>
            <person name="Lugli G.A."/>
            <person name="Duranti S."/>
            <person name="Mangifesta M."/>
        </authorList>
    </citation>
    <scope>NUCLEOTIDE SEQUENCE [LARGE SCALE GENOMIC DNA]</scope>
    <source>
        <strain evidence="1 2">Tam10B</strain>
    </source>
</reference>
<proteinExistence type="predicted"/>
<organism evidence="1 2">
    <name type="scientific">Bifidobacterium vansinderenii</name>
    <dbReference type="NCBI Taxonomy" id="1984871"/>
    <lineage>
        <taxon>Bacteria</taxon>
        <taxon>Bacillati</taxon>
        <taxon>Actinomycetota</taxon>
        <taxon>Actinomycetes</taxon>
        <taxon>Bifidobacteriales</taxon>
        <taxon>Bifidobacteriaceae</taxon>
        <taxon>Bifidobacterium</taxon>
    </lineage>
</organism>
<sequence>MLPSFCTDTVSVFRAPLVEDRGAQIRDWNHATSHDIGGCSVQPANTSLMLDQPRETNTVIRFTAFLPPDADVEPGDKIIYRNREYAIDGEPFHWPSATGNLDYTLLNLVDWEG</sequence>
<gene>
    <name evidence="1" type="ORF">Tam10B_1843</name>
</gene>
<dbReference type="EMBL" id="NEWD01000027">
    <property type="protein sequence ID" value="OXM99880.1"/>
    <property type="molecule type" value="Genomic_DNA"/>
</dbReference>
<dbReference type="RefSeq" id="WP_093960977.1">
    <property type="nucleotide sequence ID" value="NZ_NEWD01000027.1"/>
</dbReference>
<comment type="caution">
    <text evidence="1">The sequence shown here is derived from an EMBL/GenBank/DDBJ whole genome shotgun (WGS) entry which is preliminary data.</text>
</comment>
<evidence type="ECO:0000313" key="2">
    <source>
        <dbReference type="Proteomes" id="UP000215433"/>
    </source>
</evidence>
<name>A0A229VW87_9BIFI</name>
<protein>
    <recommendedName>
        <fullName evidence="3">Head-to-tail stopper</fullName>
    </recommendedName>
</protein>